<accession>A0AAV8T8B9</accession>
<evidence type="ECO:0000256" key="4">
    <source>
        <dbReference type="ARBA" id="ARBA00022525"/>
    </source>
</evidence>
<name>A0AAV8T8B9_9ROSI</name>
<evidence type="ECO:0000256" key="3">
    <source>
        <dbReference type="ARBA" id="ARBA00022473"/>
    </source>
</evidence>
<dbReference type="Pfam" id="PF17181">
    <property type="entry name" value="EPF"/>
    <property type="match status" value="1"/>
</dbReference>
<comment type="caution">
    <text evidence="8">The sequence shown here is derived from an EMBL/GenBank/DDBJ whole genome shotgun (WGS) entry which is preliminary data.</text>
</comment>
<feature type="chain" id="PRO_5043104719" description="Epidermal patterning factor-like protein" evidence="7">
    <location>
        <begin position="33"/>
        <end position="129"/>
    </location>
</feature>
<organism evidence="8 9">
    <name type="scientific">Erythroxylum novogranatense</name>
    <dbReference type="NCBI Taxonomy" id="1862640"/>
    <lineage>
        <taxon>Eukaryota</taxon>
        <taxon>Viridiplantae</taxon>
        <taxon>Streptophyta</taxon>
        <taxon>Embryophyta</taxon>
        <taxon>Tracheophyta</taxon>
        <taxon>Spermatophyta</taxon>
        <taxon>Magnoliopsida</taxon>
        <taxon>eudicotyledons</taxon>
        <taxon>Gunneridae</taxon>
        <taxon>Pentapetalae</taxon>
        <taxon>rosids</taxon>
        <taxon>fabids</taxon>
        <taxon>Malpighiales</taxon>
        <taxon>Erythroxylaceae</taxon>
        <taxon>Erythroxylum</taxon>
    </lineage>
</organism>
<protein>
    <recommendedName>
        <fullName evidence="7">Epidermal patterning factor-like protein</fullName>
    </recommendedName>
</protein>
<comment type="similarity">
    <text evidence="2 7">Belongs to the plant cysteine rich small secretory peptide family. Epidermal patterning factor subfamily.</text>
</comment>
<evidence type="ECO:0000256" key="6">
    <source>
        <dbReference type="ARBA" id="ARBA00023157"/>
    </source>
</evidence>
<comment type="subcellular location">
    <subcellularLocation>
        <location evidence="1 7">Secreted</location>
    </subcellularLocation>
</comment>
<evidence type="ECO:0000256" key="7">
    <source>
        <dbReference type="RuleBase" id="RU367102"/>
    </source>
</evidence>
<evidence type="ECO:0000256" key="2">
    <source>
        <dbReference type="ARBA" id="ARBA00008127"/>
    </source>
</evidence>
<keyword evidence="5 7" id="KW-0732">Signal</keyword>
<gene>
    <name evidence="8" type="ORF">K2173_007954</name>
</gene>
<keyword evidence="4 7" id="KW-0964">Secreted</keyword>
<dbReference type="PANTHER" id="PTHR33109">
    <property type="entry name" value="EPIDERMAL PATTERNING FACTOR-LIKE PROTEIN 4"/>
    <property type="match status" value="1"/>
</dbReference>
<dbReference type="GO" id="GO:0010052">
    <property type="term" value="P:guard cell differentiation"/>
    <property type="evidence" value="ECO:0007669"/>
    <property type="project" value="UniProtKB-UniRule"/>
</dbReference>
<sequence>MDSAGICMYCKRNRNVMISFLFFLTFVSPVAAGRSQAKLIDSSQVGMKEEKLVSVRAHTIGSAPPKCERRCGSCGHCEAVQVPVTTEAPGQRTHFSEAIASVAYSRGDAISNYKPMCWKCKCGNLLFSP</sequence>
<feature type="signal peptide" evidence="7">
    <location>
        <begin position="1"/>
        <end position="32"/>
    </location>
</feature>
<proteinExistence type="inferred from homology"/>
<evidence type="ECO:0000313" key="9">
    <source>
        <dbReference type="Proteomes" id="UP001159364"/>
    </source>
</evidence>
<keyword evidence="6" id="KW-1015">Disulfide bond</keyword>
<dbReference type="EMBL" id="JAIWQS010000006">
    <property type="protein sequence ID" value="KAJ8762515.1"/>
    <property type="molecule type" value="Genomic_DNA"/>
</dbReference>
<dbReference type="Proteomes" id="UP001159364">
    <property type="component" value="Linkage Group LG06"/>
</dbReference>
<dbReference type="GO" id="GO:0005576">
    <property type="term" value="C:extracellular region"/>
    <property type="evidence" value="ECO:0007669"/>
    <property type="project" value="UniProtKB-SubCell"/>
</dbReference>
<evidence type="ECO:0000256" key="1">
    <source>
        <dbReference type="ARBA" id="ARBA00004613"/>
    </source>
</evidence>
<dbReference type="PANTHER" id="PTHR33109:SF7">
    <property type="entry name" value="EPIDERMAL PATTERNING FACTOR-LIKE PROTEIN 2"/>
    <property type="match status" value="1"/>
</dbReference>
<keyword evidence="3 7" id="KW-0217">Developmental protein</keyword>
<keyword evidence="9" id="KW-1185">Reference proteome</keyword>
<dbReference type="InterPro" id="IPR039455">
    <property type="entry name" value="EPFL"/>
</dbReference>
<evidence type="ECO:0000313" key="8">
    <source>
        <dbReference type="EMBL" id="KAJ8762515.1"/>
    </source>
</evidence>
<dbReference type="AlphaFoldDB" id="A0AAV8T8B9"/>
<evidence type="ECO:0000256" key="5">
    <source>
        <dbReference type="ARBA" id="ARBA00022729"/>
    </source>
</evidence>
<comment type="function">
    <text evidence="7">Controls stomatal patterning.</text>
</comment>
<reference evidence="8 9" key="1">
    <citation type="submission" date="2021-09" db="EMBL/GenBank/DDBJ databases">
        <title>Genomic insights and catalytic innovation underlie evolution of tropane alkaloids biosynthesis.</title>
        <authorList>
            <person name="Wang Y.-J."/>
            <person name="Tian T."/>
            <person name="Huang J.-P."/>
            <person name="Huang S.-X."/>
        </authorList>
    </citation>
    <scope>NUCLEOTIDE SEQUENCE [LARGE SCALE GENOMIC DNA]</scope>
    <source>
        <strain evidence="8">KIB-2018</strain>
        <tissue evidence="8">Leaf</tissue>
    </source>
</reference>